<dbReference type="InterPro" id="IPR015315">
    <property type="entry name" value="DUF1963"/>
</dbReference>
<dbReference type="Gene3D" id="2.30.320.10">
    <property type="entry name" value="YwqG-like"/>
    <property type="match status" value="1"/>
</dbReference>
<dbReference type="OrthoDB" id="241317at2"/>
<proteinExistence type="predicted"/>
<dbReference type="AlphaFoldDB" id="A0A5C1ACM4"/>
<dbReference type="Pfam" id="PF09234">
    <property type="entry name" value="DUF1963"/>
    <property type="match status" value="1"/>
</dbReference>
<name>A0A5C1ACM4_9BACT</name>
<protein>
    <submittedName>
        <fullName evidence="1">TIGR02996 domain-containing protein</fullName>
    </submittedName>
</protein>
<accession>A0A5C1ACM4</accession>
<sequence>MALELLPGESDMLAAVVDNLADDVVKLVYADWLEDRDDKRAGFLRDYVAAAKEMWLISFPRAKRTLSEEWLELIGFRLVEQVAIAHAQQPPDKAIKLKKKLLPLARPALRMREDFIGRALPVGASKIGGLPDLPTDFVWPPGGDCQAIYNDDTGGTDRLAGFLCQLNFADIADSQVARVLKLTAAGVLSFFCFQDIENDNPDAVGALAVFFPDPSKLVRTEPPTALTEGNHTIEELRLTFVETLDLPDTSGPWQEVWDAIPEEARDPLVDHLRRLNFNNLFGYARGTSGGDPTPSKQSRHLILLTNQAGCRLHIQIPAKALAARDFGKITLNWVDFD</sequence>
<dbReference type="InterPro" id="IPR014338">
    <property type="entry name" value="CHP02996_rpt-companion-dom"/>
</dbReference>
<dbReference type="InterPro" id="IPR035948">
    <property type="entry name" value="YwqG-like_sf"/>
</dbReference>
<dbReference type="RefSeq" id="WP_149110519.1">
    <property type="nucleotide sequence ID" value="NZ_CP042425.1"/>
</dbReference>
<reference evidence="2" key="1">
    <citation type="submission" date="2019-08" db="EMBL/GenBank/DDBJ databases">
        <title>Limnoglobus roseus gen. nov., sp. nov., a novel freshwater planctomycete with a giant genome from the family Gemmataceae.</title>
        <authorList>
            <person name="Kulichevskaya I.S."/>
            <person name="Naumoff D.G."/>
            <person name="Miroshnikov K."/>
            <person name="Ivanova A."/>
            <person name="Philippov D.A."/>
            <person name="Hakobyan A."/>
            <person name="Rijpstra I.C."/>
            <person name="Sinninghe Damste J.S."/>
            <person name="Liesack W."/>
            <person name="Dedysh S.N."/>
        </authorList>
    </citation>
    <scope>NUCLEOTIDE SEQUENCE [LARGE SCALE GENOMIC DNA]</scope>
    <source>
        <strain evidence="2">PX52</strain>
    </source>
</reference>
<gene>
    <name evidence="1" type="ORF">PX52LOC_02671</name>
</gene>
<dbReference type="SUPFAM" id="SSF103032">
    <property type="entry name" value="Hypothetical protein YwqG"/>
    <property type="match status" value="1"/>
</dbReference>
<evidence type="ECO:0000313" key="2">
    <source>
        <dbReference type="Proteomes" id="UP000324974"/>
    </source>
</evidence>
<dbReference type="Proteomes" id="UP000324974">
    <property type="component" value="Chromosome"/>
</dbReference>
<dbReference type="EMBL" id="CP042425">
    <property type="protein sequence ID" value="QEL15736.1"/>
    <property type="molecule type" value="Genomic_DNA"/>
</dbReference>
<keyword evidence="2" id="KW-1185">Reference proteome</keyword>
<organism evidence="1 2">
    <name type="scientific">Limnoglobus roseus</name>
    <dbReference type="NCBI Taxonomy" id="2598579"/>
    <lineage>
        <taxon>Bacteria</taxon>
        <taxon>Pseudomonadati</taxon>
        <taxon>Planctomycetota</taxon>
        <taxon>Planctomycetia</taxon>
        <taxon>Gemmatales</taxon>
        <taxon>Gemmataceae</taxon>
        <taxon>Limnoglobus</taxon>
    </lineage>
</organism>
<dbReference type="NCBIfam" id="TIGR02996">
    <property type="entry name" value="rpt_mate_G_obs"/>
    <property type="match status" value="1"/>
</dbReference>
<evidence type="ECO:0000313" key="1">
    <source>
        <dbReference type="EMBL" id="QEL15736.1"/>
    </source>
</evidence>
<dbReference type="KEGG" id="lrs:PX52LOC_02671"/>